<evidence type="ECO:0000256" key="2">
    <source>
        <dbReference type="ARBA" id="ARBA00012720"/>
    </source>
</evidence>
<comment type="subcellular location">
    <subcellularLocation>
        <location evidence="1">Nucleus</location>
    </subcellularLocation>
</comment>
<feature type="compositionally biased region" description="Basic and acidic residues" evidence="23">
    <location>
        <begin position="79"/>
        <end position="88"/>
    </location>
</feature>
<keyword evidence="4" id="KW-0479">Metal-binding</keyword>
<evidence type="ECO:0000256" key="11">
    <source>
        <dbReference type="ARBA" id="ARBA00023204"/>
    </source>
</evidence>
<dbReference type="Ensembl" id="ENSLLET00000014308.1">
    <property type="protein sequence ID" value="ENSLLEP00000013777.1"/>
    <property type="gene ID" value="ENSLLEG00000008722.1"/>
</dbReference>
<keyword evidence="14" id="KW-0511">Multifunctional enzyme</keyword>
<evidence type="ECO:0000256" key="17">
    <source>
        <dbReference type="ARBA" id="ARBA00062783"/>
    </source>
</evidence>
<protein>
    <recommendedName>
        <fullName evidence="18">Endonuclease 8-like 2</fullName>
        <ecNumber evidence="2">4.2.99.18</ecNumber>
    </recommendedName>
    <alternativeName>
        <fullName evidence="20">DNA glycosylase/AP lyase Neil2</fullName>
    </alternativeName>
    <alternativeName>
        <fullName evidence="19">DNA-(apurinic or apyrimidinic site) lyase Neil2</fullName>
    </alternativeName>
    <alternativeName>
        <fullName evidence="22">Endonuclease VIII-like 2</fullName>
    </alternativeName>
    <alternativeName>
        <fullName evidence="21">Nei-like protein 2</fullName>
    </alternativeName>
</protein>
<evidence type="ECO:0000256" key="7">
    <source>
        <dbReference type="ARBA" id="ARBA00022801"/>
    </source>
</evidence>
<dbReference type="GO" id="GO:0008270">
    <property type="term" value="F:zinc ion binding"/>
    <property type="evidence" value="ECO:0007669"/>
    <property type="project" value="UniProtKB-KW"/>
</dbReference>
<dbReference type="InterPro" id="IPR010979">
    <property type="entry name" value="Ribosomal_uS13-like_H2TH"/>
</dbReference>
<feature type="domain" description="Formamidopyrimidine-DNA glycosylase catalytic" evidence="24">
    <location>
        <begin position="14"/>
        <end position="185"/>
    </location>
</feature>
<dbReference type="PROSITE" id="PS51068">
    <property type="entry name" value="FPG_CAT"/>
    <property type="match status" value="1"/>
</dbReference>
<evidence type="ECO:0000256" key="21">
    <source>
        <dbReference type="ARBA" id="ARBA00082923"/>
    </source>
</evidence>
<dbReference type="Proteomes" id="UP000694569">
    <property type="component" value="Unplaced"/>
</dbReference>
<evidence type="ECO:0000256" key="14">
    <source>
        <dbReference type="ARBA" id="ARBA00023268"/>
    </source>
</evidence>
<comment type="function">
    <text evidence="16">Involved in base excision repair of DNA damaged by oxidation or by mutagenic agents. Has DNA glycosylase activity towards 5-hydroxyuracil and other oxidized derivatives of cytosine with a preference for mismatched double-stranded DNA (DNA bubbles). Has low or no DNA glycosylase activity towards thymine glycol, 2-hydroxyadenine, hypoxanthine and 8-oxoguanine. Has AP (apurinic/apyrimidinic) lyase activity and introduces nicks in the DNA strand. Cleaves the DNA backbone by beta-delta elimination to generate a single-strand break at the site of the removed base with both 3'- and 5'-phosphates.</text>
</comment>
<keyword evidence="26" id="KW-1185">Reference proteome</keyword>
<dbReference type="FunFam" id="1.10.8.50:FF:000010">
    <property type="entry name" value="endonuclease 8-like 2"/>
    <property type="match status" value="1"/>
</dbReference>
<dbReference type="GO" id="GO:0006284">
    <property type="term" value="P:base-excision repair"/>
    <property type="evidence" value="ECO:0007669"/>
    <property type="project" value="InterPro"/>
</dbReference>
<keyword evidence="5" id="KW-0227">DNA damage</keyword>
<keyword evidence="15" id="KW-0326">Glycosidase</keyword>
<dbReference type="Gene3D" id="1.10.8.50">
    <property type="match status" value="1"/>
</dbReference>
<dbReference type="GO" id="GO:0140078">
    <property type="term" value="F:class I DNA-(apurinic or apyrimidinic site) endonuclease activity"/>
    <property type="evidence" value="ECO:0007669"/>
    <property type="project" value="UniProtKB-EC"/>
</dbReference>
<evidence type="ECO:0000256" key="16">
    <source>
        <dbReference type="ARBA" id="ARBA00056755"/>
    </source>
</evidence>
<evidence type="ECO:0000313" key="25">
    <source>
        <dbReference type="Ensembl" id="ENSLLEP00000013777.1"/>
    </source>
</evidence>
<evidence type="ECO:0000256" key="22">
    <source>
        <dbReference type="ARBA" id="ARBA00083340"/>
    </source>
</evidence>
<evidence type="ECO:0000256" key="13">
    <source>
        <dbReference type="ARBA" id="ARBA00023242"/>
    </source>
</evidence>
<evidence type="ECO:0000256" key="8">
    <source>
        <dbReference type="ARBA" id="ARBA00022833"/>
    </source>
</evidence>
<evidence type="ECO:0000313" key="26">
    <source>
        <dbReference type="Proteomes" id="UP000694569"/>
    </source>
</evidence>
<dbReference type="GO" id="GO:0003684">
    <property type="term" value="F:damaged DNA binding"/>
    <property type="evidence" value="ECO:0007669"/>
    <property type="project" value="InterPro"/>
</dbReference>
<gene>
    <name evidence="25" type="primary">NEIL2</name>
</gene>
<keyword evidence="8" id="KW-0862">Zinc</keyword>
<evidence type="ECO:0000259" key="24">
    <source>
        <dbReference type="PROSITE" id="PS51068"/>
    </source>
</evidence>
<evidence type="ECO:0000256" key="5">
    <source>
        <dbReference type="ARBA" id="ARBA00022763"/>
    </source>
</evidence>
<keyword evidence="3" id="KW-0597">Phosphoprotein</keyword>
<evidence type="ECO:0000256" key="18">
    <source>
        <dbReference type="ARBA" id="ARBA00073167"/>
    </source>
</evidence>
<dbReference type="GeneTree" id="ENSGT00940000153230"/>
<dbReference type="PANTHER" id="PTHR22993:SF29">
    <property type="entry name" value="ENDONUCLEASE 8-LIKE 2"/>
    <property type="match status" value="1"/>
</dbReference>
<evidence type="ECO:0000256" key="3">
    <source>
        <dbReference type="ARBA" id="ARBA00022553"/>
    </source>
</evidence>
<organism evidence="25 26">
    <name type="scientific">Leptobrachium leishanense</name>
    <name type="common">Leishan spiny toad</name>
    <dbReference type="NCBI Taxonomy" id="445787"/>
    <lineage>
        <taxon>Eukaryota</taxon>
        <taxon>Metazoa</taxon>
        <taxon>Chordata</taxon>
        <taxon>Craniata</taxon>
        <taxon>Vertebrata</taxon>
        <taxon>Euteleostomi</taxon>
        <taxon>Amphibia</taxon>
        <taxon>Batrachia</taxon>
        <taxon>Anura</taxon>
        <taxon>Pelobatoidea</taxon>
        <taxon>Megophryidae</taxon>
        <taxon>Leptobrachium</taxon>
    </lineage>
</organism>
<dbReference type="AlphaFoldDB" id="A0A8C5MKY9"/>
<evidence type="ECO:0000256" key="10">
    <source>
        <dbReference type="ARBA" id="ARBA00023125"/>
    </source>
</evidence>
<evidence type="ECO:0000256" key="6">
    <source>
        <dbReference type="ARBA" id="ARBA00022771"/>
    </source>
</evidence>
<accession>A0A8C5MKY9</accession>
<dbReference type="SMART" id="SM01232">
    <property type="entry name" value="H2TH"/>
    <property type="match status" value="1"/>
</dbReference>
<sequence>MCVFHPRFLFLGMPEGPTLRRFSSLVRPFVSQLIVKVGGSTKQIKLPDLMGQHFINSQVHGKNLYLAFGPGDRTLKRDLRHSEEEQSESHPAASKVEEPCSLSNETLEEPIKVPDDLHVGEPAEDGDWSRWLRFHFGLYGSVRANEFSRARKGNKKGDWRDPSPRLILHFESGGFLVFYNCRMMWCSSPVSDPACDILCSEFDKERALRALAEPRPICISLMDQRHFSGVGNIIKNEVLFLAQVHPLSFGSLLPPERLQSVLDHTIRFTSSWLENKLQRKGLHYHIYMKERCDKGHEVEKEAIGPAYGLKRLTWYCPECQPRVKPKDAASSDSL</sequence>
<keyword evidence="13" id="KW-0539">Nucleus</keyword>
<evidence type="ECO:0000256" key="9">
    <source>
        <dbReference type="ARBA" id="ARBA00022990"/>
    </source>
</evidence>
<evidence type="ECO:0000256" key="20">
    <source>
        <dbReference type="ARBA" id="ARBA00081875"/>
    </source>
</evidence>
<comment type="subunit">
    <text evidence="17">Binds EP300.</text>
</comment>
<keyword evidence="9" id="KW-0007">Acetylation</keyword>
<evidence type="ECO:0000256" key="19">
    <source>
        <dbReference type="ARBA" id="ARBA00076845"/>
    </source>
</evidence>
<evidence type="ECO:0000256" key="12">
    <source>
        <dbReference type="ARBA" id="ARBA00023239"/>
    </source>
</evidence>
<dbReference type="InterPro" id="IPR015886">
    <property type="entry name" value="H2TH_FPG"/>
</dbReference>
<keyword evidence="11" id="KW-0234">DNA repair</keyword>
<dbReference type="EC" id="4.2.99.18" evidence="2"/>
<dbReference type="InterPro" id="IPR012319">
    <property type="entry name" value="FPG_cat"/>
</dbReference>
<evidence type="ECO:0000256" key="15">
    <source>
        <dbReference type="ARBA" id="ARBA00023295"/>
    </source>
</evidence>
<dbReference type="OrthoDB" id="444592at2759"/>
<dbReference type="Pfam" id="PF06831">
    <property type="entry name" value="H2TH"/>
    <property type="match status" value="1"/>
</dbReference>
<dbReference type="SMART" id="SM00898">
    <property type="entry name" value="Fapy_DNA_glyco"/>
    <property type="match status" value="1"/>
</dbReference>
<keyword evidence="7" id="KW-0378">Hydrolase</keyword>
<proteinExistence type="predicted"/>
<feature type="region of interest" description="Disordered" evidence="23">
    <location>
        <begin position="79"/>
        <end position="99"/>
    </location>
</feature>
<keyword evidence="12" id="KW-0456">Lyase</keyword>
<dbReference type="PANTHER" id="PTHR22993">
    <property type="entry name" value="FORMAMIDOPYRIMIDINE-DNA GLYCOSYLASE"/>
    <property type="match status" value="1"/>
</dbReference>
<name>A0A8C5MKY9_9ANUR</name>
<reference evidence="25" key="1">
    <citation type="submission" date="2025-08" db="UniProtKB">
        <authorList>
            <consortium name="Ensembl"/>
        </authorList>
    </citation>
    <scope>IDENTIFICATION</scope>
</reference>
<evidence type="ECO:0000256" key="23">
    <source>
        <dbReference type="SAM" id="MobiDB-lite"/>
    </source>
</evidence>
<dbReference type="SUPFAM" id="SSF46946">
    <property type="entry name" value="S13-like H2TH domain"/>
    <property type="match status" value="1"/>
</dbReference>
<evidence type="ECO:0000256" key="4">
    <source>
        <dbReference type="ARBA" id="ARBA00022723"/>
    </source>
</evidence>
<reference evidence="25" key="2">
    <citation type="submission" date="2025-09" db="UniProtKB">
        <authorList>
            <consortium name="Ensembl"/>
        </authorList>
    </citation>
    <scope>IDENTIFICATION</scope>
</reference>
<evidence type="ECO:0000256" key="1">
    <source>
        <dbReference type="ARBA" id="ARBA00004123"/>
    </source>
</evidence>
<keyword evidence="10" id="KW-0238">DNA-binding</keyword>
<dbReference type="GO" id="GO:0019104">
    <property type="term" value="F:DNA N-glycosylase activity"/>
    <property type="evidence" value="ECO:0007669"/>
    <property type="project" value="InterPro"/>
</dbReference>
<keyword evidence="6" id="KW-0863">Zinc-finger</keyword>
<dbReference type="GO" id="GO:0005634">
    <property type="term" value="C:nucleus"/>
    <property type="evidence" value="ECO:0007669"/>
    <property type="project" value="UniProtKB-SubCell"/>
</dbReference>